<dbReference type="InterPro" id="IPR053520">
    <property type="entry name" value="Transposase_Tn903"/>
</dbReference>
<reference evidence="2 3" key="1">
    <citation type="submission" date="2016-08" db="EMBL/GenBank/DDBJ databases">
        <title>Draft genome sequence of Candidatus Piscirickettsia litoralis, from seawater.</title>
        <authorList>
            <person name="Wan X."/>
            <person name="Lee A.J."/>
            <person name="Hou S."/>
            <person name="Donachie S.P."/>
        </authorList>
    </citation>
    <scope>NUCLEOTIDE SEQUENCE [LARGE SCALE GENOMIC DNA]</scope>
    <source>
        <strain evidence="2 3">Y2</strain>
    </source>
</reference>
<name>A0ABX3A0I2_9GAMM</name>
<organism evidence="2 3">
    <name type="scientific">Piscirickettsia litoralis</name>
    <dbReference type="NCBI Taxonomy" id="1891921"/>
    <lineage>
        <taxon>Bacteria</taxon>
        <taxon>Pseudomonadati</taxon>
        <taxon>Pseudomonadota</taxon>
        <taxon>Gammaproteobacteria</taxon>
        <taxon>Thiotrichales</taxon>
        <taxon>Piscirickettsiaceae</taxon>
        <taxon>Piscirickettsia</taxon>
    </lineage>
</organism>
<dbReference type="InterPro" id="IPR025668">
    <property type="entry name" value="Tnp_DDE_dom"/>
</dbReference>
<evidence type="ECO:0000259" key="1">
    <source>
        <dbReference type="Pfam" id="PF13737"/>
    </source>
</evidence>
<dbReference type="InterPro" id="IPR053172">
    <property type="entry name" value="Tn903_transposase"/>
</dbReference>
<dbReference type="EMBL" id="MDTU01000001">
    <property type="protein sequence ID" value="ODN42371.1"/>
    <property type="molecule type" value="Genomic_DNA"/>
</dbReference>
<protein>
    <recommendedName>
        <fullName evidence="1">Transposase DDE domain-containing protein</fullName>
    </recommendedName>
</protein>
<keyword evidence="3" id="KW-1185">Reference proteome</keyword>
<dbReference type="NCBIfam" id="NF033579">
    <property type="entry name" value="transpos_IS5_2"/>
    <property type="match status" value="1"/>
</dbReference>
<accession>A0ABX3A0I2</accession>
<dbReference type="PANTHER" id="PTHR34631">
    <property type="match status" value="1"/>
</dbReference>
<feature type="domain" description="Transposase DDE" evidence="1">
    <location>
        <begin position="32"/>
        <end position="146"/>
    </location>
</feature>
<proteinExistence type="predicted"/>
<sequence>MPYKYPKKKGWNVPKQKYKVKNWPTYNNSLRNRGRVDVWVSEGVIENWHEKDRVYDGTGTPQLYTGLAIITCHEIRKVFKQPLRQTQGMIDSYFEAQGLPIRCPDTVLSKRLAELNIEVPRYRKTDQPDDDIAAIAIDSSGLKRFGRGEWHQEKYKISAKRSWRKLHVAVDDGHYIQAALITDRYEADEEVVDDLLNQIDFEFDHFSADGAYDSYDVYESVLNHSPNATVAIPPPKNAVFDDNNHTIRNKNLS</sequence>
<dbReference type="Proteomes" id="UP000094329">
    <property type="component" value="Unassembled WGS sequence"/>
</dbReference>
<gene>
    <name evidence="2" type="ORF">BGC07_04770</name>
</gene>
<comment type="caution">
    <text evidence="2">The sequence shown here is derived from an EMBL/GenBank/DDBJ whole genome shotgun (WGS) entry which is preliminary data.</text>
</comment>
<dbReference type="RefSeq" id="WP_069312168.1">
    <property type="nucleotide sequence ID" value="NZ_MDTU01000001.1"/>
</dbReference>
<evidence type="ECO:0000313" key="2">
    <source>
        <dbReference type="EMBL" id="ODN42371.1"/>
    </source>
</evidence>
<dbReference type="Pfam" id="PF13737">
    <property type="entry name" value="DDE_Tnp_1_5"/>
    <property type="match status" value="1"/>
</dbReference>
<evidence type="ECO:0000313" key="3">
    <source>
        <dbReference type="Proteomes" id="UP000094329"/>
    </source>
</evidence>
<dbReference type="PANTHER" id="PTHR34631:SF3">
    <property type="entry name" value="ISSOD12 TRANSPOSASE TNPA_ISSOD12"/>
    <property type="match status" value="1"/>
</dbReference>